<dbReference type="SUPFAM" id="SSF52833">
    <property type="entry name" value="Thioredoxin-like"/>
    <property type="match status" value="1"/>
</dbReference>
<gene>
    <name evidence="3" type="ORF">CLV89_10368</name>
</gene>
<evidence type="ECO:0000313" key="4">
    <source>
        <dbReference type="Proteomes" id="UP000237718"/>
    </source>
</evidence>
<dbReference type="InterPro" id="IPR036249">
    <property type="entry name" value="Thioredoxin-like_sf"/>
</dbReference>
<protein>
    <submittedName>
        <fullName evidence="3">Arsenate reductase</fullName>
    </submittedName>
</protein>
<sequence>MQGEAVVKLYGLKTCDTCRKALKSLPDAVFVDVRKDGVPEVVIERAYAQFPDKFLNTRSTTWRSLSEDERTRPPLELVKEHPSLMKRPLIETGDQLYLGWTADVKSVLGVA</sequence>
<accession>A0A2T1AJN4</accession>
<organism evidence="3 4">
    <name type="scientific">Tritonibacter scottomollicae</name>
    <name type="common">Epibacterium scottomollicae</name>
    <dbReference type="NCBI Taxonomy" id="483013"/>
    <lineage>
        <taxon>Bacteria</taxon>
        <taxon>Pseudomonadati</taxon>
        <taxon>Pseudomonadota</taxon>
        <taxon>Alphaproteobacteria</taxon>
        <taxon>Rhodobacterales</taxon>
        <taxon>Paracoccaceae</taxon>
        <taxon>Tritonibacter</taxon>
    </lineage>
</organism>
<dbReference type="PANTHER" id="PTHR30041">
    <property type="entry name" value="ARSENATE REDUCTASE"/>
    <property type="match status" value="1"/>
</dbReference>
<evidence type="ECO:0000256" key="2">
    <source>
        <dbReference type="PROSITE-ProRule" id="PRU01282"/>
    </source>
</evidence>
<name>A0A2T1AJN4_TRISK</name>
<reference evidence="3 4" key="1">
    <citation type="submission" date="2018-03" db="EMBL/GenBank/DDBJ databases">
        <title>Genomic Encyclopedia of Archaeal and Bacterial Type Strains, Phase II (KMG-II): from individual species to whole genera.</title>
        <authorList>
            <person name="Goeker M."/>
        </authorList>
    </citation>
    <scope>NUCLEOTIDE SEQUENCE [LARGE SCALE GENOMIC DNA]</scope>
    <source>
        <strain evidence="3 4">DSM 25328</strain>
    </source>
</reference>
<dbReference type="AlphaFoldDB" id="A0A2T1AJN4"/>
<dbReference type="PROSITE" id="PS51353">
    <property type="entry name" value="ARSC"/>
    <property type="match status" value="1"/>
</dbReference>
<dbReference type="Gene3D" id="3.40.30.10">
    <property type="entry name" value="Glutaredoxin"/>
    <property type="match status" value="1"/>
</dbReference>
<dbReference type="InterPro" id="IPR006660">
    <property type="entry name" value="Arsenate_reductase-like"/>
</dbReference>
<dbReference type="EMBL" id="PVUF01000003">
    <property type="protein sequence ID" value="PRZ48757.1"/>
    <property type="molecule type" value="Genomic_DNA"/>
</dbReference>
<evidence type="ECO:0000313" key="3">
    <source>
        <dbReference type="EMBL" id="PRZ48757.1"/>
    </source>
</evidence>
<comment type="similarity">
    <text evidence="1 2">Belongs to the ArsC family.</text>
</comment>
<dbReference type="PANTHER" id="PTHR30041:SF8">
    <property type="entry name" value="PROTEIN YFFB"/>
    <property type="match status" value="1"/>
</dbReference>
<proteinExistence type="inferred from homology"/>
<dbReference type="Proteomes" id="UP000237718">
    <property type="component" value="Unassembled WGS sequence"/>
</dbReference>
<evidence type="ECO:0000256" key="1">
    <source>
        <dbReference type="ARBA" id="ARBA00007198"/>
    </source>
</evidence>
<dbReference type="Pfam" id="PF03960">
    <property type="entry name" value="ArsC"/>
    <property type="match status" value="1"/>
</dbReference>
<comment type="caution">
    <text evidence="3">The sequence shown here is derived from an EMBL/GenBank/DDBJ whole genome shotgun (WGS) entry which is preliminary data.</text>
</comment>